<evidence type="ECO:0000313" key="2">
    <source>
        <dbReference type="Proteomes" id="UP000044841"/>
    </source>
</evidence>
<protein>
    <submittedName>
        <fullName evidence="1">Uncharacterized protein</fullName>
    </submittedName>
</protein>
<dbReference type="EMBL" id="CYGV01001180">
    <property type="protein sequence ID" value="CUA70570.1"/>
    <property type="molecule type" value="Genomic_DNA"/>
</dbReference>
<organism evidence="1 2">
    <name type="scientific">Rhizoctonia solani</name>
    <dbReference type="NCBI Taxonomy" id="456999"/>
    <lineage>
        <taxon>Eukaryota</taxon>
        <taxon>Fungi</taxon>
        <taxon>Dikarya</taxon>
        <taxon>Basidiomycota</taxon>
        <taxon>Agaricomycotina</taxon>
        <taxon>Agaricomycetes</taxon>
        <taxon>Cantharellales</taxon>
        <taxon>Ceratobasidiaceae</taxon>
        <taxon>Rhizoctonia</taxon>
    </lineage>
</organism>
<reference evidence="1 2" key="1">
    <citation type="submission" date="2015-07" db="EMBL/GenBank/DDBJ databases">
        <authorList>
            <person name="Noorani M."/>
        </authorList>
    </citation>
    <scope>NUCLEOTIDE SEQUENCE [LARGE SCALE GENOMIC DNA]</scope>
    <source>
        <strain evidence="1">BBA 69670</strain>
    </source>
</reference>
<name>A0A0K6FWE0_9AGAM</name>
<keyword evidence="2" id="KW-1185">Reference proteome</keyword>
<sequence length="160" mass="18413">MARRGFALWAGTQLIAYNANRENKYQDLTPEQEARLEAGVHFIDWARSRGLSFILSRGLDGKSDARCWEHVIDSENVKKLDKKKRELCQENGMLLQDIAEFCQPYKVGDEEILVLKNKDVNIAFVFLIVEEYRAGSCAEFPNEKYDLVVVHPYPVDLTDD</sequence>
<accession>A0A0K6FWE0</accession>
<dbReference type="AlphaFoldDB" id="A0A0K6FWE0"/>
<evidence type="ECO:0000313" key="1">
    <source>
        <dbReference type="EMBL" id="CUA70570.1"/>
    </source>
</evidence>
<proteinExistence type="predicted"/>
<gene>
    <name evidence="1" type="ORF">RSOLAG22IIIB_08985</name>
</gene>
<dbReference type="Proteomes" id="UP000044841">
    <property type="component" value="Unassembled WGS sequence"/>
</dbReference>